<dbReference type="GO" id="GO:0051539">
    <property type="term" value="F:4 iron, 4 sulfur cluster binding"/>
    <property type="evidence" value="ECO:0007669"/>
    <property type="project" value="UniProtKB-KW"/>
</dbReference>
<dbReference type="Pfam" id="PF13537">
    <property type="entry name" value="GATase_7"/>
    <property type="match status" value="1"/>
</dbReference>
<dbReference type="Pfam" id="PF00156">
    <property type="entry name" value="Pribosyltran"/>
    <property type="match status" value="1"/>
</dbReference>
<name>H9UKG1_SPIAZ</name>
<keyword evidence="7 10" id="KW-0460">Magnesium</keyword>
<dbReference type="MEROPS" id="C44.001"/>
<keyword evidence="14" id="KW-1185">Reference proteome</keyword>
<dbReference type="InterPro" id="IPR017932">
    <property type="entry name" value="GATase_2_dom"/>
</dbReference>
<evidence type="ECO:0000256" key="10">
    <source>
        <dbReference type="PIRSR" id="PIRSR000485-2"/>
    </source>
</evidence>
<comment type="catalytic activity">
    <reaction evidence="7 8">
        <text>5-phospho-beta-D-ribosylamine + L-glutamate + diphosphate = 5-phospho-alpha-D-ribose 1-diphosphate + L-glutamine + H2O</text>
        <dbReference type="Rhea" id="RHEA:14905"/>
        <dbReference type="ChEBI" id="CHEBI:15377"/>
        <dbReference type="ChEBI" id="CHEBI:29985"/>
        <dbReference type="ChEBI" id="CHEBI:33019"/>
        <dbReference type="ChEBI" id="CHEBI:58017"/>
        <dbReference type="ChEBI" id="CHEBI:58359"/>
        <dbReference type="ChEBI" id="CHEBI:58681"/>
        <dbReference type="EC" id="2.4.2.14"/>
    </reaction>
</comment>
<dbReference type="STRING" id="889378.Spiaf_1953"/>
<dbReference type="PIRSF" id="PIRSF000485">
    <property type="entry name" value="Amd_phspho_trans"/>
    <property type="match status" value="1"/>
</dbReference>
<dbReference type="PANTHER" id="PTHR11907">
    <property type="entry name" value="AMIDOPHOSPHORIBOSYLTRANSFERASE"/>
    <property type="match status" value="1"/>
</dbReference>
<protein>
    <recommendedName>
        <fullName evidence="7">Amidophosphoribosyltransferase</fullName>
        <shortName evidence="7">ATase</shortName>
        <ecNumber evidence="7">2.4.2.14</ecNumber>
    </recommendedName>
    <alternativeName>
        <fullName evidence="7">Glutamine phosphoribosylpyrophosphate amidotransferase</fullName>
        <shortName evidence="7">GPATase</shortName>
    </alternativeName>
</protein>
<evidence type="ECO:0000256" key="8">
    <source>
        <dbReference type="PIRNR" id="PIRNR000485"/>
    </source>
</evidence>
<dbReference type="PROSITE" id="PS51278">
    <property type="entry name" value="GATASE_TYPE_2"/>
    <property type="match status" value="1"/>
</dbReference>
<dbReference type="OrthoDB" id="9801213at2"/>
<keyword evidence="6 7" id="KW-0315">Glutamine amidotransferase</keyword>
<comment type="cofactor">
    <cofactor evidence="7 10">
        <name>Mg(2+)</name>
        <dbReference type="ChEBI" id="CHEBI:18420"/>
    </cofactor>
    <text evidence="7 10">Binds 1 Mg(2+) ion per subunit.</text>
</comment>
<dbReference type="AlphaFoldDB" id="H9UKG1"/>
<comment type="similarity">
    <text evidence="2 7 8">In the C-terminal section; belongs to the purine/pyrimidine phosphoribosyltransferase family.</text>
</comment>
<proteinExistence type="inferred from homology"/>
<dbReference type="HOGENOM" id="CLU_022389_3_1_12"/>
<comment type="function">
    <text evidence="7">Catalyzes the formation of phosphoribosylamine from phosphoribosylpyrophosphate (PRPP) and glutamine.</text>
</comment>
<feature type="binding site" evidence="7 11">
    <location>
        <position position="444"/>
    </location>
    <ligand>
        <name>[4Fe-4S] cluster</name>
        <dbReference type="ChEBI" id="CHEBI:49883"/>
    </ligand>
</feature>
<comment type="pathway">
    <text evidence="1 7 8">Purine metabolism; IMP biosynthesis via de novo pathway; N(1)-(5-phospho-D-ribosyl)glycinamide from 5-phospho-alpha-D-ribose 1-diphosphate: step 1/2.</text>
</comment>
<feature type="active site" description="Nucleophile" evidence="7 9">
    <location>
        <position position="12"/>
    </location>
</feature>
<evidence type="ECO:0000256" key="7">
    <source>
        <dbReference type="HAMAP-Rule" id="MF_01931"/>
    </source>
</evidence>
<dbReference type="Gene3D" id="3.60.20.10">
    <property type="entry name" value="Glutamine Phosphoribosylpyrophosphate, subunit 1, domain 1"/>
    <property type="match status" value="1"/>
</dbReference>
<evidence type="ECO:0000256" key="6">
    <source>
        <dbReference type="ARBA" id="ARBA00022962"/>
    </source>
</evidence>
<dbReference type="PATRIC" id="fig|889378.3.peg.1940"/>
<evidence type="ECO:0000256" key="3">
    <source>
        <dbReference type="ARBA" id="ARBA00022676"/>
    </source>
</evidence>
<evidence type="ECO:0000256" key="9">
    <source>
        <dbReference type="PIRSR" id="PIRSR000485-1"/>
    </source>
</evidence>
<evidence type="ECO:0000256" key="4">
    <source>
        <dbReference type="ARBA" id="ARBA00022679"/>
    </source>
</evidence>
<keyword evidence="4 7" id="KW-0808">Transferase</keyword>
<keyword evidence="7 11" id="KW-0411">Iron-sulfur</keyword>
<dbReference type="RefSeq" id="WP_014455987.1">
    <property type="nucleotide sequence ID" value="NC_017098.1"/>
</dbReference>
<evidence type="ECO:0000259" key="12">
    <source>
        <dbReference type="PROSITE" id="PS51278"/>
    </source>
</evidence>
<gene>
    <name evidence="7" type="primary">purF</name>
    <name evidence="13" type="ordered locus">Spiaf_1953</name>
</gene>
<keyword evidence="7" id="KW-0004">4Fe-4S</keyword>
<dbReference type="GO" id="GO:0009113">
    <property type="term" value="P:purine nucleobase biosynthetic process"/>
    <property type="evidence" value="ECO:0007669"/>
    <property type="project" value="UniProtKB-UniRule"/>
</dbReference>
<dbReference type="GO" id="GO:0000287">
    <property type="term" value="F:magnesium ion binding"/>
    <property type="evidence" value="ECO:0007669"/>
    <property type="project" value="UniProtKB-UniRule"/>
</dbReference>
<organism evidence="13 14">
    <name type="scientific">Spirochaeta africana (strain ATCC 700263 / DSM 8902 / Z-7692)</name>
    <dbReference type="NCBI Taxonomy" id="889378"/>
    <lineage>
        <taxon>Bacteria</taxon>
        <taxon>Pseudomonadati</taxon>
        <taxon>Spirochaetota</taxon>
        <taxon>Spirochaetia</taxon>
        <taxon>Spirochaetales</taxon>
        <taxon>Spirochaetaceae</taxon>
        <taxon>Spirochaeta</taxon>
    </lineage>
</organism>
<keyword evidence="5 7" id="KW-0658">Purine biosynthesis</keyword>
<evidence type="ECO:0000313" key="13">
    <source>
        <dbReference type="EMBL" id="AFG38004.1"/>
    </source>
</evidence>
<evidence type="ECO:0000256" key="1">
    <source>
        <dbReference type="ARBA" id="ARBA00005209"/>
    </source>
</evidence>
<dbReference type="InterPro" id="IPR029055">
    <property type="entry name" value="Ntn_hydrolases_N"/>
</dbReference>
<feature type="domain" description="Glutamine amidotransferase type-2" evidence="12">
    <location>
        <begin position="12"/>
        <end position="232"/>
    </location>
</feature>
<dbReference type="InterPro" id="IPR029057">
    <property type="entry name" value="PRTase-like"/>
</dbReference>
<keyword evidence="3 7" id="KW-0328">Glycosyltransferase</keyword>
<evidence type="ECO:0000256" key="11">
    <source>
        <dbReference type="PIRSR" id="PIRSR000485-3"/>
    </source>
</evidence>
<dbReference type="EC" id="2.4.2.14" evidence="7"/>
<dbReference type="CDD" id="cd00715">
    <property type="entry name" value="GPATase_N"/>
    <property type="match status" value="1"/>
</dbReference>
<dbReference type="Gene3D" id="3.40.50.2020">
    <property type="match status" value="1"/>
</dbReference>
<comment type="cofactor">
    <cofactor evidence="7 11">
        <name>[4Fe-4S] cluster</name>
        <dbReference type="ChEBI" id="CHEBI:49883"/>
    </cofactor>
    <text evidence="7 11">Binds 1 [4Fe-4S] cluster per subunit.</text>
</comment>
<keyword evidence="7 10" id="KW-0479">Metal-binding</keyword>
<dbReference type="KEGG" id="sfc:Spiaf_1953"/>
<accession>H9UKG1</accession>
<dbReference type="InterPro" id="IPR005854">
    <property type="entry name" value="PurF"/>
</dbReference>
<dbReference type="GO" id="GO:0006189">
    <property type="term" value="P:'de novo' IMP biosynthetic process"/>
    <property type="evidence" value="ECO:0007669"/>
    <property type="project" value="UniProtKB-UniRule"/>
</dbReference>
<dbReference type="UniPathway" id="UPA00074">
    <property type="reaction ID" value="UER00124"/>
</dbReference>
<dbReference type="eggNOG" id="COG0034">
    <property type="taxonomic scope" value="Bacteria"/>
</dbReference>
<keyword evidence="7 11" id="KW-0408">Iron</keyword>
<dbReference type="InterPro" id="IPR000836">
    <property type="entry name" value="PRTase_dom"/>
</dbReference>
<sequence>MDGTSESPKHYCGVVGLYAKTPVNIPEKLFFPLFSLQHRGQESAGVAYRKDGETVVYKDIGMVSQVLSRYLDKDRPSKLGIGHVRYSTLGGNKIENVQPIHVACNKGEIALAHNGNLSNSSSIKNNLFQGGSIFQTTSDSELFVHLISRSVQPSFHLALIDALSQMQGAFSMVMMHDDSLYAVRDPYGFRPLYIGTRDDLTVIASETCALDIMKVSDRREVKPGELIRIDDTGITSEIYAPVPEPQRCIFELIYFARPDSQVFGQSVHLRRKQMGAALAIDDPVEADLVVPVPDSGNSAALGYSEQAGVPLDYGLTRNHYAGRSFIMPTTSERELAVRMKLHPVREVIEGKRIILVDDSLVRGTTARILVRLLREAGAAEIHLRLCSPEIRWPCFFGIDIPTRNELISNHRTPEMIAEFIGADTVQFLKLSRLLECVDEPSGYCTSCFSGKYRLAVTIPESEQNLPRDNEPAT</sequence>
<feature type="binding site" evidence="7 11">
    <location>
        <position position="447"/>
    </location>
    <ligand>
        <name>[4Fe-4S] cluster</name>
        <dbReference type="ChEBI" id="CHEBI:49883"/>
    </ligand>
</feature>
<reference evidence="14" key="1">
    <citation type="journal article" date="2013" name="Stand. Genomic Sci.">
        <title>Complete genome sequence of the halophilic bacterium Spirochaeta africana type strain (Z-7692(T)) from the alkaline Lake Magadi in the East African Rift.</title>
        <authorList>
            <person name="Liolos K."/>
            <person name="Abt B."/>
            <person name="Scheuner C."/>
            <person name="Teshima H."/>
            <person name="Held B."/>
            <person name="Lapidus A."/>
            <person name="Nolan M."/>
            <person name="Lucas S."/>
            <person name="Deshpande S."/>
            <person name="Cheng J.F."/>
            <person name="Tapia R."/>
            <person name="Goodwin L.A."/>
            <person name="Pitluck S."/>
            <person name="Pagani I."/>
            <person name="Ivanova N."/>
            <person name="Mavromatis K."/>
            <person name="Mikhailova N."/>
            <person name="Huntemann M."/>
            <person name="Pati A."/>
            <person name="Chen A."/>
            <person name="Palaniappan K."/>
            <person name="Land M."/>
            <person name="Rohde M."/>
            <person name="Tindall B.J."/>
            <person name="Detter J.C."/>
            <person name="Goker M."/>
            <person name="Bristow J."/>
            <person name="Eisen J.A."/>
            <person name="Markowitz V."/>
            <person name="Hugenholtz P."/>
            <person name="Woyke T."/>
            <person name="Klenk H.P."/>
            <person name="Kyrpides N.C."/>
        </authorList>
    </citation>
    <scope>NUCLEOTIDE SEQUENCE</scope>
    <source>
        <strain evidence="14">ATCC 700263 / DSM 8902 / Z-7692</strain>
    </source>
</reference>
<evidence type="ECO:0000256" key="5">
    <source>
        <dbReference type="ARBA" id="ARBA00022755"/>
    </source>
</evidence>
<dbReference type="SUPFAM" id="SSF53271">
    <property type="entry name" value="PRTase-like"/>
    <property type="match status" value="1"/>
</dbReference>
<feature type="binding site" evidence="7 10">
    <location>
        <position position="357"/>
    </location>
    <ligand>
        <name>Mg(2+)</name>
        <dbReference type="ChEBI" id="CHEBI:18420"/>
    </ligand>
</feature>
<evidence type="ECO:0000256" key="2">
    <source>
        <dbReference type="ARBA" id="ARBA00010138"/>
    </source>
</evidence>
<dbReference type="SUPFAM" id="SSF56235">
    <property type="entry name" value="N-terminal nucleophile aminohydrolases (Ntn hydrolases)"/>
    <property type="match status" value="1"/>
</dbReference>
<feature type="binding site" evidence="7 11">
    <location>
        <position position="248"/>
    </location>
    <ligand>
        <name>[4Fe-4S] cluster</name>
        <dbReference type="ChEBI" id="CHEBI:49883"/>
    </ligand>
</feature>
<feature type="binding site" evidence="7 11">
    <location>
        <position position="394"/>
    </location>
    <ligand>
        <name>[4Fe-4S] cluster</name>
        <dbReference type="ChEBI" id="CHEBI:49883"/>
    </ligand>
</feature>
<dbReference type="CDD" id="cd06223">
    <property type="entry name" value="PRTases_typeI"/>
    <property type="match status" value="1"/>
</dbReference>
<dbReference type="HAMAP" id="MF_01931">
    <property type="entry name" value="PurF"/>
    <property type="match status" value="1"/>
</dbReference>
<dbReference type="EMBL" id="CP003282">
    <property type="protein sequence ID" value="AFG38004.1"/>
    <property type="molecule type" value="Genomic_DNA"/>
</dbReference>
<evidence type="ECO:0000313" key="14">
    <source>
        <dbReference type="Proteomes" id="UP000007383"/>
    </source>
</evidence>
<feature type="binding site" evidence="7 10">
    <location>
        <position position="358"/>
    </location>
    <ligand>
        <name>Mg(2+)</name>
        <dbReference type="ChEBI" id="CHEBI:18420"/>
    </ligand>
</feature>
<dbReference type="Proteomes" id="UP000007383">
    <property type="component" value="Chromosome"/>
</dbReference>
<dbReference type="InterPro" id="IPR035584">
    <property type="entry name" value="PurF_N"/>
</dbReference>
<feature type="binding site" evidence="7 10">
    <location>
        <position position="295"/>
    </location>
    <ligand>
        <name>Mg(2+)</name>
        <dbReference type="ChEBI" id="CHEBI:18420"/>
    </ligand>
</feature>
<dbReference type="GO" id="GO:0004044">
    <property type="term" value="F:amidophosphoribosyltransferase activity"/>
    <property type="evidence" value="ECO:0007669"/>
    <property type="project" value="UniProtKB-UniRule"/>
</dbReference>
<dbReference type="NCBIfam" id="TIGR01134">
    <property type="entry name" value="purF"/>
    <property type="match status" value="1"/>
</dbReference>